<comment type="subcellular location">
    <subcellularLocation>
        <location evidence="1">Nucleus</location>
    </subcellularLocation>
</comment>
<dbReference type="GO" id="GO:0005634">
    <property type="term" value="C:nucleus"/>
    <property type="evidence" value="ECO:0007669"/>
    <property type="project" value="UniProtKB-SubCell"/>
</dbReference>
<dbReference type="InterPro" id="IPR046341">
    <property type="entry name" value="SET_dom_sf"/>
</dbReference>
<dbReference type="InterPro" id="IPR050331">
    <property type="entry name" value="Zinc_finger"/>
</dbReference>
<keyword evidence="2" id="KW-0479">Metal-binding</keyword>
<evidence type="ECO:0000256" key="8">
    <source>
        <dbReference type="ARBA" id="ARBA00023242"/>
    </source>
</evidence>
<dbReference type="Pfam" id="PF13894">
    <property type="entry name" value="zf-C2H2_4"/>
    <property type="match status" value="1"/>
</dbReference>
<dbReference type="GO" id="GO:0010468">
    <property type="term" value="P:regulation of gene expression"/>
    <property type="evidence" value="ECO:0007669"/>
    <property type="project" value="TreeGrafter"/>
</dbReference>
<protein>
    <submittedName>
        <fullName evidence="11">PR domain zinc finger protein 13</fullName>
    </submittedName>
</protein>
<keyword evidence="8" id="KW-0539">Nucleus</keyword>
<reference evidence="11" key="2">
    <citation type="journal article" date="2023" name="Science">
        <title>Genomic signatures of disease resistance in endangered staghorn corals.</title>
        <authorList>
            <person name="Vollmer S.V."/>
            <person name="Selwyn J.D."/>
            <person name="Despard B.A."/>
            <person name="Roesel C.L."/>
        </authorList>
    </citation>
    <scope>NUCLEOTIDE SEQUENCE</scope>
    <source>
        <strain evidence="11">K2</strain>
    </source>
</reference>
<organism evidence="11 12">
    <name type="scientific">Acropora cervicornis</name>
    <name type="common">Staghorn coral</name>
    <dbReference type="NCBI Taxonomy" id="6130"/>
    <lineage>
        <taxon>Eukaryota</taxon>
        <taxon>Metazoa</taxon>
        <taxon>Cnidaria</taxon>
        <taxon>Anthozoa</taxon>
        <taxon>Hexacorallia</taxon>
        <taxon>Scleractinia</taxon>
        <taxon>Astrocoeniina</taxon>
        <taxon>Acroporidae</taxon>
        <taxon>Acropora</taxon>
    </lineage>
</organism>
<evidence type="ECO:0000313" key="11">
    <source>
        <dbReference type="EMBL" id="KAK2550289.1"/>
    </source>
</evidence>
<gene>
    <name evidence="11" type="ORF">P5673_029170</name>
</gene>
<accession>A0AAD9PWD3</accession>
<dbReference type="Gene3D" id="3.30.160.60">
    <property type="entry name" value="Classic Zinc Finger"/>
    <property type="match status" value="2"/>
</dbReference>
<dbReference type="FunFam" id="3.30.160.60:FF:000100">
    <property type="entry name" value="Zinc finger 45-like"/>
    <property type="match status" value="1"/>
</dbReference>
<dbReference type="InterPro" id="IPR001214">
    <property type="entry name" value="SET_dom"/>
</dbReference>
<feature type="domain" description="C2H2-type" evidence="10">
    <location>
        <begin position="568"/>
        <end position="595"/>
    </location>
</feature>
<evidence type="ECO:0000256" key="6">
    <source>
        <dbReference type="ARBA" id="ARBA00023015"/>
    </source>
</evidence>
<evidence type="ECO:0000256" key="5">
    <source>
        <dbReference type="ARBA" id="ARBA00022833"/>
    </source>
</evidence>
<evidence type="ECO:0000256" key="7">
    <source>
        <dbReference type="ARBA" id="ARBA00023163"/>
    </source>
</evidence>
<dbReference type="Gene3D" id="2.170.270.10">
    <property type="entry name" value="SET domain"/>
    <property type="match status" value="1"/>
</dbReference>
<evidence type="ECO:0000256" key="4">
    <source>
        <dbReference type="ARBA" id="ARBA00022771"/>
    </source>
</evidence>
<sequence>MLTMSRSRRLLFTLWKFQYQPLPVFVQAKYWRDAVAEHNTSQGDVSWMQRVNPARCYEEQNMEASRTEHDQIMFRSTREITAGEELRVWLDQSLERENGINRCIEDEFEVRQAICKNCQESFRYTRALAVHIAFGCRGKGSRTINYSGHENEVPSNCDQSLEAGKAMEHFEVTVSSTRWDTIENEDEVMRATLKFPRFGFPESTGSRINKHSPAVLGNSGVLSNPKLAWLISSFPRPRFQRFTASNEPESLAEYHKQEFRRKFQGNEHYLRRHLYRQNMQKMVSSGNYRRAVTRKEVSQCSLQSFEEFQDIKQEKDELRNNSGEDCSSTRLSTIVDNSGCGTGIADPPRCNFQIENLPLGGSLNINTSFSNASKETIVTRSHSTANVQETHKEFPLHADHGDCACELFTDDKLSPRKMLSSEKDMDIADGKVKGGKEENMLNVAPESQKSSVGSQRSFTRLGSSYAYHDTQQDLLSYERLQYQCFSTRSVRVPNDNLVRYHEPAFLVTPMYHYYNLPRIFPYFAHQTAHSSQGSMRTQGFKCNYCGKVYCRKYVLKIHMRTHTGFKPLRCKVCDKSFSDPSNMKKHVKLHESEDTIHKCRYCGRNFVRYRGLLNHIKSKHSGHISINNTM</sequence>
<dbReference type="Pfam" id="PF00096">
    <property type="entry name" value="zf-C2H2"/>
    <property type="match status" value="2"/>
</dbReference>
<dbReference type="CDD" id="cd10534">
    <property type="entry name" value="PR-SET_PRDM-like"/>
    <property type="match status" value="1"/>
</dbReference>
<keyword evidence="5" id="KW-0862">Zinc</keyword>
<proteinExistence type="predicted"/>
<reference evidence="11" key="1">
    <citation type="journal article" date="2023" name="G3 (Bethesda)">
        <title>Whole genome assembly and annotation of the endangered Caribbean coral Acropora cervicornis.</title>
        <authorList>
            <person name="Selwyn J.D."/>
            <person name="Vollmer S.V."/>
        </authorList>
    </citation>
    <scope>NUCLEOTIDE SEQUENCE</scope>
    <source>
        <strain evidence="11">K2</strain>
    </source>
</reference>
<dbReference type="GO" id="GO:0008270">
    <property type="term" value="F:zinc ion binding"/>
    <property type="evidence" value="ECO:0007669"/>
    <property type="project" value="UniProtKB-KW"/>
</dbReference>
<evidence type="ECO:0000256" key="9">
    <source>
        <dbReference type="PROSITE-ProRule" id="PRU00042"/>
    </source>
</evidence>
<dbReference type="Proteomes" id="UP001249851">
    <property type="component" value="Unassembled WGS sequence"/>
</dbReference>
<dbReference type="PROSITE" id="PS50157">
    <property type="entry name" value="ZINC_FINGER_C2H2_2"/>
    <property type="match status" value="3"/>
</dbReference>
<keyword evidence="7" id="KW-0804">Transcription</keyword>
<evidence type="ECO:0000259" key="10">
    <source>
        <dbReference type="PROSITE" id="PS50157"/>
    </source>
</evidence>
<dbReference type="PROSITE" id="PS00028">
    <property type="entry name" value="ZINC_FINGER_C2H2_1"/>
    <property type="match status" value="3"/>
</dbReference>
<keyword evidence="4 9" id="KW-0863">Zinc-finger</keyword>
<dbReference type="EMBL" id="JARQWQ010000113">
    <property type="protein sequence ID" value="KAK2550289.1"/>
    <property type="molecule type" value="Genomic_DNA"/>
</dbReference>
<dbReference type="InterPro" id="IPR013087">
    <property type="entry name" value="Znf_C2H2_type"/>
</dbReference>
<dbReference type="PANTHER" id="PTHR16515:SF21">
    <property type="entry name" value="PR DOMAIN ZINC FINGER PROTEIN 13"/>
    <property type="match status" value="1"/>
</dbReference>
<name>A0AAD9PWD3_ACRCE</name>
<dbReference type="AlphaFoldDB" id="A0AAD9PWD3"/>
<dbReference type="PANTHER" id="PTHR16515">
    <property type="entry name" value="PR DOMAIN ZINC FINGER PROTEIN"/>
    <property type="match status" value="1"/>
</dbReference>
<feature type="domain" description="C2H2-type" evidence="10">
    <location>
        <begin position="597"/>
        <end position="625"/>
    </location>
</feature>
<evidence type="ECO:0000256" key="2">
    <source>
        <dbReference type="ARBA" id="ARBA00022723"/>
    </source>
</evidence>
<dbReference type="FunFam" id="3.30.160.60:FF:000060">
    <property type="entry name" value="zinc finger protein 436"/>
    <property type="match status" value="1"/>
</dbReference>
<evidence type="ECO:0000256" key="1">
    <source>
        <dbReference type="ARBA" id="ARBA00004123"/>
    </source>
</evidence>
<dbReference type="Pfam" id="PF21549">
    <property type="entry name" value="PRDM2_PR"/>
    <property type="match status" value="1"/>
</dbReference>
<keyword evidence="6" id="KW-0805">Transcription regulation</keyword>
<evidence type="ECO:0000313" key="12">
    <source>
        <dbReference type="Proteomes" id="UP001249851"/>
    </source>
</evidence>
<keyword evidence="12" id="KW-1185">Reference proteome</keyword>
<dbReference type="SUPFAM" id="SSF57667">
    <property type="entry name" value="beta-beta-alpha zinc fingers"/>
    <property type="match status" value="2"/>
</dbReference>
<comment type="caution">
    <text evidence="11">The sequence shown here is derived from an EMBL/GenBank/DDBJ whole genome shotgun (WGS) entry which is preliminary data.</text>
</comment>
<dbReference type="SMART" id="SM00355">
    <property type="entry name" value="ZnF_C2H2"/>
    <property type="match status" value="4"/>
</dbReference>
<keyword evidence="3" id="KW-0677">Repeat</keyword>
<feature type="domain" description="C2H2-type" evidence="10">
    <location>
        <begin position="540"/>
        <end position="567"/>
    </location>
</feature>
<evidence type="ECO:0000256" key="3">
    <source>
        <dbReference type="ARBA" id="ARBA00022737"/>
    </source>
</evidence>
<dbReference type="InterPro" id="IPR036236">
    <property type="entry name" value="Znf_C2H2_sf"/>
</dbReference>